<organism evidence="2 3">
    <name type="scientific">Sutcliffiella tianshenii</name>
    <dbReference type="NCBI Taxonomy" id="1463404"/>
    <lineage>
        <taxon>Bacteria</taxon>
        <taxon>Bacillati</taxon>
        <taxon>Bacillota</taxon>
        <taxon>Bacilli</taxon>
        <taxon>Bacillales</taxon>
        <taxon>Bacillaceae</taxon>
        <taxon>Sutcliffiella</taxon>
    </lineage>
</organism>
<gene>
    <name evidence="2" type="ORF">JOC95_001718</name>
</gene>
<dbReference type="InterPro" id="IPR043519">
    <property type="entry name" value="NT_sf"/>
</dbReference>
<dbReference type="EMBL" id="JAFBED010000003">
    <property type="protein sequence ID" value="MBM7619866.1"/>
    <property type="molecule type" value="Genomic_DNA"/>
</dbReference>
<dbReference type="Pfam" id="PF13228">
    <property type="entry name" value="DUF4037"/>
    <property type="match status" value="1"/>
</dbReference>
<proteinExistence type="predicted"/>
<name>A0ABS2NYZ4_9BACI</name>
<sequence length="277" mass="32156">MELKALAEKMAKVYEENPKVEAIMIAGSVSRDWEDSYSDIELHLLWREAPDDSDRMGPIEKVGGKVIDFHEYEDEEWSETYWHDGVKFEISSFLSETITSVVGKVVLHHDTCLDMQCSVASFQDGKPLFGHSLLLDLKEKVSVYPDTLREKMILDNLDFGSRWGNREALLNREDWLMLYQVMVSVQSKLMGAMFGLNRMYVHHPAYKWQRKSLGRMSVLPDGFTERMEEVLVLHPVEGLRVLEGIIRDVFALLEREIPSMEMEIRTYKEKSVFVRSI</sequence>
<dbReference type="Proteomes" id="UP000737402">
    <property type="component" value="Unassembled WGS sequence"/>
</dbReference>
<dbReference type="SUPFAM" id="SSF81301">
    <property type="entry name" value="Nucleotidyltransferase"/>
    <property type="match status" value="1"/>
</dbReference>
<reference evidence="2 3" key="1">
    <citation type="submission" date="2021-01" db="EMBL/GenBank/DDBJ databases">
        <title>Genomic Encyclopedia of Type Strains, Phase IV (KMG-IV): sequencing the most valuable type-strain genomes for metagenomic binning, comparative biology and taxonomic classification.</title>
        <authorList>
            <person name="Goeker M."/>
        </authorList>
    </citation>
    <scope>NUCLEOTIDE SEQUENCE [LARGE SCALE GENOMIC DNA]</scope>
    <source>
        <strain evidence="2 3">DSM 25879</strain>
    </source>
</reference>
<protein>
    <recommendedName>
        <fullName evidence="1">DUF4037 domain-containing protein</fullName>
    </recommendedName>
</protein>
<dbReference type="Gene3D" id="3.30.460.10">
    <property type="entry name" value="Beta Polymerase, domain 2"/>
    <property type="match status" value="1"/>
</dbReference>
<evidence type="ECO:0000313" key="2">
    <source>
        <dbReference type="EMBL" id="MBM7619866.1"/>
    </source>
</evidence>
<keyword evidence="3" id="KW-1185">Reference proteome</keyword>
<dbReference type="RefSeq" id="WP_204415120.1">
    <property type="nucleotide sequence ID" value="NZ_JAFBED010000003.1"/>
</dbReference>
<comment type="caution">
    <text evidence="2">The sequence shown here is derived from an EMBL/GenBank/DDBJ whole genome shotgun (WGS) entry which is preliminary data.</text>
</comment>
<feature type="domain" description="DUF4037" evidence="1">
    <location>
        <begin position="119"/>
        <end position="208"/>
    </location>
</feature>
<accession>A0ABS2NYZ4</accession>
<evidence type="ECO:0000313" key="3">
    <source>
        <dbReference type="Proteomes" id="UP000737402"/>
    </source>
</evidence>
<evidence type="ECO:0000259" key="1">
    <source>
        <dbReference type="Pfam" id="PF13228"/>
    </source>
</evidence>
<dbReference type="InterPro" id="IPR025117">
    <property type="entry name" value="DUF4037"/>
</dbReference>